<proteinExistence type="predicted"/>
<dbReference type="EMBL" id="CP140151">
    <property type="protein sequence ID" value="WQH09495.1"/>
    <property type="molecule type" value="Genomic_DNA"/>
</dbReference>
<dbReference type="RefSeq" id="WP_246923120.1">
    <property type="nucleotide sequence ID" value="NZ_CP140151.1"/>
</dbReference>
<gene>
    <name evidence="1" type="ORF">SR908_02215</name>
</gene>
<keyword evidence="2" id="KW-1185">Reference proteome</keyword>
<evidence type="ECO:0000313" key="1">
    <source>
        <dbReference type="EMBL" id="WQH09495.1"/>
    </source>
</evidence>
<name>A0ABZ0YBT2_9GAMM</name>
<evidence type="ECO:0000313" key="2">
    <source>
        <dbReference type="Proteomes" id="UP001321908"/>
    </source>
</evidence>
<accession>A0ABZ0YBT2</accession>
<sequence length="58" mass="6591">MSDNLYHRGSPDTEKVNLGQAHEVQYWTQRFGVSEAKLREAVDAVGVLVKDIEAYLKK</sequence>
<dbReference type="Proteomes" id="UP001321908">
    <property type="component" value="Chromosome"/>
</dbReference>
<reference evidence="1 2" key="1">
    <citation type="submission" date="2023-11" db="EMBL/GenBank/DDBJ databases">
        <title>MicrobeMod: A computational toolkit for identifying prokaryotic methylation and restriction-modification with nanopore sequencing.</title>
        <authorList>
            <person name="Crits-Christoph A."/>
            <person name="Kang S.C."/>
            <person name="Lee H."/>
            <person name="Ostrov N."/>
        </authorList>
    </citation>
    <scope>NUCLEOTIDE SEQUENCE [LARGE SCALE GENOMIC DNA]</scope>
    <source>
        <strain evidence="1 2">ATCC 43984</strain>
    </source>
</reference>
<dbReference type="Pfam" id="PF12244">
    <property type="entry name" value="DUF3606"/>
    <property type="match status" value="1"/>
</dbReference>
<dbReference type="InterPro" id="IPR022037">
    <property type="entry name" value="DUF3606"/>
</dbReference>
<organism evidence="1 2">
    <name type="scientific">Chromohalobacter canadensis</name>
    <dbReference type="NCBI Taxonomy" id="141389"/>
    <lineage>
        <taxon>Bacteria</taxon>
        <taxon>Pseudomonadati</taxon>
        <taxon>Pseudomonadota</taxon>
        <taxon>Gammaproteobacteria</taxon>
        <taxon>Oceanospirillales</taxon>
        <taxon>Halomonadaceae</taxon>
        <taxon>Chromohalobacter</taxon>
    </lineage>
</organism>
<protein>
    <submittedName>
        <fullName evidence="1">DUF3606 domain-containing protein</fullName>
    </submittedName>
</protein>